<dbReference type="Proteomes" id="UP000234275">
    <property type="component" value="Unassembled WGS sequence"/>
</dbReference>
<dbReference type="VEuPathDB" id="FungiDB:P170DRAFT_510004"/>
<reference evidence="2 3" key="1">
    <citation type="submission" date="2016-12" db="EMBL/GenBank/DDBJ databases">
        <title>The genomes of Aspergillus section Nigri reveals drivers in fungal speciation.</title>
        <authorList>
            <consortium name="DOE Joint Genome Institute"/>
            <person name="Vesth T.C."/>
            <person name="Nybo J."/>
            <person name="Theobald S."/>
            <person name="Brandl J."/>
            <person name="Frisvad J.C."/>
            <person name="Nielsen K.F."/>
            <person name="Lyhne E.K."/>
            <person name="Kogle M.E."/>
            <person name="Kuo A."/>
            <person name="Riley R."/>
            <person name="Clum A."/>
            <person name="Nolan M."/>
            <person name="Lipzen A."/>
            <person name="Salamov A."/>
            <person name="Henrissat B."/>
            <person name="Wiebenga A."/>
            <person name="De Vries R.P."/>
            <person name="Grigoriev I.V."/>
            <person name="Mortensen U.H."/>
            <person name="Andersen M.R."/>
            <person name="Baker S.E."/>
        </authorList>
    </citation>
    <scope>NUCLEOTIDE SEQUENCE [LARGE SCALE GENOMIC DNA]</scope>
    <source>
        <strain evidence="2 3">IBT 23096</strain>
    </source>
</reference>
<name>A0A2I2G9A9_9EURO</name>
<dbReference type="OrthoDB" id="4499303at2759"/>
<comment type="caution">
    <text evidence="2">The sequence shown here is derived from an EMBL/GenBank/DDBJ whole genome shotgun (WGS) entry which is preliminary data.</text>
</comment>
<keyword evidence="1" id="KW-0472">Membrane</keyword>
<dbReference type="GeneID" id="36562442"/>
<accession>A0A2I2G9A9</accession>
<organism evidence="2 3">
    <name type="scientific">Aspergillus steynii IBT 23096</name>
    <dbReference type="NCBI Taxonomy" id="1392250"/>
    <lineage>
        <taxon>Eukaryota</taxon>
        <taxon>Fungi</taxon>
        <taxon>Dikarya</taxon>
        <taxon>Ascomycota</taxon>
        <taxon>Pezizomycotina</taxon>
        <taxon>Eurotiomycetes</taxon>
        <taxon>Eurotiomycetidae</taxon>
        <taxon>Eurotiales</taxon>
        <taxon>Aspergillaceae</taxon>
        <taxon>Aspergillus</taxon>
        <taxon>Aspergillus subgen. Circumdati</taxon>
    </lineage>
</organism>
<gene>
    <name evidence="2" type="ORF">P170DRAFT_510004</name>
</gene>
<evidence type="ECO:0000313" key="3">
    <source>
        <dbReference type="Proteomes" id="UP000234275"/>
    </source>
</evidence>
<keyword evidence="3" id="KW-1185">Reference proteome</keyword>
<evidence type="ECO:0000313" key="2">
    <source>
        <dbReference type="EMBL" id="PLB49460.1"/>
    </source>
</evidence>
<protein>
    <submittedName>
        <fullName evidence="2">Uncharacterized protein</fullName>
    </submittedName>
</protein>
<dbReference type="EMBL" id="MSFO01000004">
    <property type="protein sequence ID" value="PLB49460.1"/>
    <property type="molecule type" value="Genomic_DNA"/>
</dbReference>
<keyword evidence="1" id="KW-1133">Transmembrane helix</keyword>
<feature type="transmembrane region" description="Helical" evidence="1">
    <location>
        <begin position="60"/>
        <end position="80"/>
    </location>
</feature>
<dbReference type="AlphaFoldDB" id="A0A2I2G9A9"/>
<proteinExistence type="predicted"/>
<keyword evidence="1" id="KW-0812">Transmembrane</keyword>
<evidence type="ECO:0000256" key="1">
    <source>
        <dbReference type="SAM" id="Phobius"/>
    </source>
</evidence>
<dbReference type="RefSeq" id="XP_024704762.1">
    <property type="nucleotide sequence ID" value="XM_024854736.1"/>
</dbReference>
<sequence length="168" mass="18445">MAWLSAISTALSLTTYPITYLAYFGYGVLRLLVNLLIGLARYPLGLALLPFRILAQFEAILIWITTAGCIGLVLGILLYATTHYTVELFNQWVGLVVPHSPMRLEYDALNPESGTVVKRSDTSDIVNDFRLKWGAEKNPGLRGRGASGPSASTILEVDDESSSAYFEE</sequence>